<dbReference type="InterPro" id="IPR051543">
    <property type="entry name" value="Serine_Peptidase_S9A"/>
</dbReference>
<evidence type="ECO:0000256" key="1">
    <source>
        <dbReference type="ARBA" id="ARBA00005228"/>
    </source>
</evidence>
<dbReference type="PANTHER" id="PTHR11757:SF19">
    <property type="entry name" value="PROLYL ENDOPEPTIDASE-LIKE"/>
    <property type="match status" value="1"/>
</dbReference>
<dbReference type="InterPro" id="IPR001375">
    <property type="entry name" value="Peptidase_S9_cat"/>
</dbReference>
<dbReference type="Gene3D" id="3.40.50.1820">
    <property type="entry name" value="alpha/beta hydrolase"/>
    <property type="match status" value="1"/>
</dbReference>
<keyword evidence="4" id="KW-1185">Reference proteome</keyword>
<evidence type="ECO:0000313" key="3">
    <source>
        <dbReference type="EMBL" id="TDC01925.1"/>
    </source>
</evidence>
<dbReference type="EC" id="3.4.21.83" evidence="3"/>
<dbReference type="Pfam" id="PF00326">
    <property type="entry name" value="Peptidase_S9"/>
    <property type="match status" value="1"/>
</dbReference>
<accession>A0ABY2DM62</accession>
<dbReference type="PANTHER" id="PTHR11757">
    <property type="entry name" value="PROTEASE FAMILY S9A OLIGOPEPTIDASE"/>
    <property type="match status" value="1"/>
</dbReference>
<dbReference type="EMBL" id="SMKE01000027">
    <property type="protein sequence ID" value="TDC01925.1"/>
    <property type="molecule type" value="Genomic_DNA"/>
</dbReference>
<reference evidence="3 4" key="1">
    <citation type="submission" date="2019-02" db="EMBL/GenBank/DDBJ databases">
        <title>Draft genome sequences of novel Actinobacteria.</title>
        <authorList>
            <person name="Sahin N."/>
            <person name="Ay H."/>
            <person name="Saygin H."/>
        </authorList>
    </citation>
    <scope>NUCLEOTIDE SEQUENCE [LARGE SCALE GENOMIC DNA]</scope>
    <source>
        <strain evidence="3 4">JCM 30529</strain>
    </source>
</reference>
<gene>
    <name evidence="3" type="ORF">E1091_01830</name>
</gene>
<sequence>PDAFAGIVAQVPFVDALNTILDPSLPLTVTEWEEWGNPLADPEVYAYMKSYTPYENVAPVAYPAILAVTSLNDTRVFYHEPAKWIARLRAVAPQGDYLLKTEMGAGHGGPSGRYDAWKEEAFINAWTLDRFQR</sequence>
<keyword evidence="3" id="KW-0378">Hydrolase</keyword>
<dbReference type="SUPFAM" id="SSF53474">
    <property type="entry name" value="alpha/beta-Hydrolases"/>
    <property type="match status" value="1"/>
</dbReference>
<comment type="similarity">
    <text evidence="1">Belongs to the peptidase S9A family.</text>
</comment>
<protein>
    <submittedName>
        <fullName evidence="3">Oligopeptidase B</fullName>
        <ecNumber evidence="3">3.4.21.83</ecNumber>
    </submittedName>
</protein>
<proteinExistence type="inferred from homology"/>
<organism evidence="3 4">
    <name type="scientific">Micromonospora fluostatini</name>
    <dbReference type="NCBI Taxonomy" id="1629071"/>
    <lineage>
        <taxon>Bacteria</taxon>
        <taxon>Bacillati</taxon>
        <taxon>Actinomycetota</taxon>
        <taxon>Actinomycetes</taxon>
        <taxon>Micromonosporales</taxon>
        <taxon>Micromonosporaceae</taxon>
        <taxon>Micromonospora</taxon>
    </lineage>
</organism>
<dbReference type="PRINTS" id="PR00862">
    <property type="entry name" value="PROLIGOPTASE"/>
</dbReference>
<dbReference type="Proteomes" id="UP000295626">
    <property type="component" value="Unassembled WGS sequence"/>
</dbReference>
<dbReference type="GO" id="GO:0004252">
    <property type="term" value="F:serine-type endopeptidase activity"/>
    <property type="evidence" value="ECO:0007669"/>
    <property type="project" value="UniProtKB-EC"/>
</dbReference>
<dbReference type="InterPro" id="IPR029058">
    <property type="entry name" value="AB_hydrolase_fold"/>
</dbReference>
<comment type="caution">
    <text evidence="3">The sequence shown here is derived from an EMBL/GenBank/DDBJ whole genome shotgun (WGS) entry which is preliminary data.</text>
</comment>
<feature type="domain" description="Peptidase S9 prolyl oligopeptidase catalytic" evidence="2">
    <location>
        <begin position="1"/>
        <end position="131"/>
    </location>
</feature>
<evidence type="ECO:0000259" key="2">
    <source>
        <dbReference type="Pfam" id="PF00326"/>
    </source>
</evidence>
<dbReference type="InterPro" id="IPR002470">
    <property type="entry name" value="Peptidase_S9A"/>
</dbReference>
<feature type="non-terminal residue" evidence="3">
    <location>
        <position position="1"/>
    </location>
</feature>
<name>A0ABY2DM62_9ACTN</name>
<evidence type="ECO:0000313" key="4">
    <source>
        <dbReference type="Proteomes" id="UP000295626"/>
    </source>
</evidence>